<reference evidence="3" key="2">
    <citation type="submission" date="2021-03" db="UniProtKB">
        <authorList>
            <consortium name="EnsemblPlants"/>
        </authorList>
    </citation>
    <scope>IDENTIFICATION</scope>
</reference>
<protein>
    <recommendedName>
        <fullName evidence="2">Reverse transcriptase zinc-binding domain-containing protein</fullName>
    </recommendedName>
</protein>
<evidence type="ECO:0000256" key="1">
    <source>
        <dbReference type="SAM" id="MobiDB-lite"/>
    </source>
</evidence>
<dbReference type="PANTHER" id="PTHR36024:SF1">
    <property type="entry name" value="OS11G0246900 PROTEIN"/>
    <property type="match status" value="1"/>
</dbReference>
<feature type="compositionally biased region" description="Basic and acidic residues" evidence="1">
    <location>
        <begin position="1"/>
        <end position="17"/>
    </location>
</feature>
<dbReference type="SUPFAM" id="SSF48403">
    <property type="entry name" value="Ankyrin repeat"/>
    <property type="match status" value="1"/>
</dbReference>
<dbReference type="InterPro" id="IPR026960">
    <property type="entry name" value="RVT-Znf"/>
</dbReference>
<dbReference type="AlphaFoldDB" id="A0A803P0L1"/>
<feature type="domain" description="Reverse transcriptase zinc-binding" evidence="2">
    <location>
        <begin position="662"/>
        <end position="752"/>
    </location>
</feature>
<dbReference type="InterPro" id="IPR036770">
    <property type="entry name" value="Ankyrin_rpt-contain_sf"/>
</dbReference>
<proteinExistence type="predicted"/>
<feature type="region of interest" description="Disordered" evidence="1">
    <location>
        <begin position="906"/>
        <end position="943"/>
    </location>
</feature>
<evidence type="ECO:0000313" key="4">
    <source>
        <dbReference type="Proteomes" id="UP000596661"/>
    </source>
</evidence>
<feature type="compositionally biased region" description="Polar residues" evidence="1">
    <location>
        <begin position="933"/>
        <end position="943"/>
    </location>
</feature>
<dbReference type="Pfam" id="PF13966">
    <property type="entry name" value="zf-RVT"/>
    <property type="match status" value="1"/>
</dbReference>
<dbReference type="Proteomes" id="UP000596661">
    <property type="component" value="Chromosome 2"/>
</dbReference>
<dbReference type="Gene3D" id="1.25.40.20">
    <property type="entry name" value="Ankyrin repeat-containing domain"/>
    <property type="match status" value="1"/>
</dbReference>
<keyword evidence="4" id="KW-1185">Reference proteome</keyword>
<sequence>MEKDMVSALPKEEEEVKGVGGGLIERETEEDDTVKSQGVKESRLNSGSGCNCNATKLKSTSVAVRERDYFQSGHPKKKLTRQERVELGRLFQGAVSSYDWDLAQSLISLADPQALNDALCITLDSIWFLTTQQELDGVTTLIHNIIANGAYDFTRAALRTSFLASCVSACHSRTMTPAATVTIMAQRLHERLHECNGDEILKAEAGAKFQKFTEWALKCIDCHSRCRENNTDRVGHSSAVEIQLQLSAFKTFLDLAGNQLIGKDFTEAFDAACFPLTLFSSSFDPSWASGISATAIHGLLGMLVEGGADNVSQCFLEASRFGSTELVRILLQIAQRNSLDIDVDLALGFASHYCKIGTMECLVEEGNAIAFLGPLMRAAERGCMQVVEWFMKRGCRDMELCLALTAATSSSQVDVAAFLLPHVPQHVLEALSTEILKAAGERSGGSLDGVAFLLRSDFLGDPTATYAVADAIARSDDEAVAPELKCFLREHWSEAAFVDGLRLGQEHYMNIVRILKWSGCPICLRDLPPPLRVTIAYLPLYRECVEAGGCLLSQRLRGQLVEAVRRLDGRVLKEEYSKKHSISVLGEPWLPDPSNPFVASSHPALATATVAGLMSLDNGGWDVEIIEDLFEVRDQLLIKSIPLQALSATDQISWAKEVSGIYSVKSAYGLLQQDKGLWYDDQTSQFWNKLWSLKVPPKVANLLWRACTECLPTLVHLRIKKVVSCVLCPLCQAEEETTMHSLVTCNLVQHCWNRVGIGTNVAPGTTFLQWCTSSFLRSDGEQKCILAAVCWAIWGARNNLVWQHKVFNPNNVVVFATKYLEQWRNARKSNLDSSWSELQMGDGNEHWTPPTENSLKVNVDAALFNGGNSYGIGMVARNNDVRLEEEDEDDAVGMKAKIIRTPRMAMGRSRSMNGGGGRGGSIKGRMSNEAVRHSSNSNDSKLK</sequence>
<dbReference type="EnsemblPlants" id="evm.model.02.3280">
    <property type="protein sequence ID" value="cds.evm.model.02.3280"/>
    <property type="gene ID" value="evm.TU.02.3280"/>
</dbReference>
<accession>A0A803P0L1</accession>
<dbReference type="EMBL" id="UZAU01000244">
    <property type="status" value="NOT_ANNOTATED_CDS"/>
    <property type="molecule type" value="Genomic_DNA"/>
</dbReference>
<dbReference type="Gramene" id="evm.model.02.3280">
    <property type="protein sequence ID" value="cds.evm.model.02.3280"/>
    <property type="gene ID" value="evm.TU.02.3280"/>
</dbReference>
<dbReference type="PANTHER" id="PTHR36024">
    <property type="entry name" value="ANKYRIN REPEAT PROTEIN SKIP35"/>
    <property type="match status" value="1"/>
</dbReference>
<organism evidence="3 4">
    <name type="scientific">Cannabis sativa</name>
    <name type="common">Hemp</name>
    <name type="synonym">Marijuana</name>
    <dbReference type="NCBI Taxonomy" id="3483"/>
    <lineage>
        <taxon>Eukaryota</taxon>
        <taxon>Viridiplantae</taxon>
        <taxon>Streptophyta</taxon>
        <taxon>Embryophyta</taxon>
        <taxon>Tracheophyta</taxon>
        <taxon>Spermatophyta</taxon>
        <taxon>Magnoliopsida</taxon>
        <taxon>eudicotyledons</taxon>
        <taxon>Gunneridae</taxon>
        <taxon>Pentapetalae</taxon>
        <taxon>rosids</taxon>
        <taxon>fabids</taxon>
        <taxon>Rosales</taxon>
        <taxon>Cannabaceae</taxon>
        <taxon>Cannabis</taxon>
    </lineage>
</organism>
<evidence type="ECO:0000259" key="2">
    <source>
        <dbReference type="Pfam" id="PF13966"/>
    </source>
</evidence>
<evidence type="ECO:0000313" key="3">
    <source>
        <dbReference type="EnsemblPlants" id="cds.evm.model.02.3280"/>
    </source>
</evidence>
<reference evidence="3" key="1">
    <citation type="submission" date="2018-11" db="EMBL/GenBank/DDBJ databases">
        <authorList>
            <person name="Grassa J C."/>
        </authorList>
    </citation>
    <scope>NUCLEOTIDE SEQUENCE [LARGE SCALE GENOMIC DNA]</scope>
</reference>
<feature type="compositionally biased region" description="Gly residues" evidence="1">
    <location>
        <begin position="913"/>
        <end position="922"/>
    </location>
</feature>
<feature type="region of interest" description="Disordered" evidence="1">
    <location>
        <begin position="1"/>
        <end position="38"/>
    </location>
</feature>
<name>A0A803P0L1_CANSA</name>
<dbReference type="InterPro" id="IPR044956">
    <property type="entry name" value="SKIP35"/>
</dbReference>